<keyword evidence="2" id="KW-1185">Reference proteome</keyword>
<organism evidence="1 2">
    <name type="scientific">Dibothriocephalus latus</name>
    <name type="common">Fish tapeworm</name>
    <name type="synonym">Diphyllobothrium latum</name>
    <dbReference type="NCBI Taxonomy" id="60516"/>
    <lineage>
        <taxon>Eukaryota</taxon>
        <taxon>Metazoa</taxon>
        <taxon>Spiralia</taxon>
        <taxon>Lophotrochozoa</taxon>
        <taxon>Platyhelminthes</taxon>
        <taxon>Cestoda</taxon>
        <taxon>Eucestoda</taxon>
        <taxon>Diphyllobothriidea</taxon>
        <taxon>Diphyllobothriidae</taxon>
        <taxon>Dibothriocephalus</taxon>
    </lineage>
</organism>
<dbReference type="OrthoDB" id="6219776at2759"/>
<dbReference type="EMBL" id="UYRU01043448">
    <property type="protein sequence ID" value="VDK82074.1"/>
    <property type="molecule type" value="Genomic_DNA"/>
</dbReference>
<evidence type="ECO:0000313" key="1">
    <source>
        <dbReference type="EMBL" id="VDK82074.1"/>
    </source>
</evidence>
<accession>A0A3P6UUT1</accession>
<evidence type="ECO:0000313" key="2">
    <source>
        <dbReference type="Proteomes" id="UP000281553"/>
    </source>
</evidence>
<reference evidence="1 2" key="1">
    <citation type="submission" date="2018-11" db="EMBL/GenBank/DDBJ databases">
        <authorList>
            <consortium name="Pathogen Informatics"/>
        </authorList>
    </citation>
    <scope>NUCLEOTIDE SEQUENCE [LARGE SCALE GENOMIC DNA]</scope>
</reference>
<name>A0A3P6UUT1_DIBLA</name>
<gene>
    <name evidence="1" type="ORF">DILT_LOCUS3307</name>
</gene>
<dbReference type="Proteomes" id="UP000281553">
    <property type="component" value="Unassembled WGS sequence"/>
</dbReference>
<sequence length="162" mass="18597">MIKVYVGDGLRIDVLRGNKFKNRSFGFLHFDSDKSAEQWCQCAPDFKQHDWLDDVDVFSLPLNLPINDDAIVELHLLNVKNKELFESEFLRPYGEAVKEAGGVPFVIATSHVVRIRGINRCNFFVLTQWPSFDAAKDWHLSGRYNLRTVQGHRACIKNSRCG</sequence>
<dbReference type="AlphaFoldDB" id="A0A3P6UUT1"/>
<protein>
    <submittedName>
        <fullName evidence="1">Uncharacterized protein</fullName>
    </submittedName>
</protein>
<proteinExistence type="predicted"/>